<evidence type="ECO:0000313" key="1">
    <source>
        <dbReference type="EMBL" id="MDT7847776.1"/>
    </source>
</evidence>
<comment type="caution">
    <text evidence="1">The sequence shown here is derived from an EMBL/GenBank/DDBJ whole genome shotgun (WGS) entry which is preliminary data.</text>
</comment>
<accession>A0ABU3M8C9</accession>
<keyword evidence="2" id="KW-1185">Reference proteome</keyword>
<reference evidence="2" key="1">
    <citation type="submission" date="2023-07" db="EMBL/GenBank/DDBJ databases">
        <title>Draft genome sequence of the endophytic actinobacterium Streptomyces justiciae WPN32, a potential antibiotic producer.</title>
        <authorList>
            <person name="Yasawong M."/>
            <person name="Pana W."/>
            <person name="Ganta P."/>
            <person name="Santapan N."/>
            <person name="Songngamsuk T."/>
            <person name="Phatcharaharikarn M."/>
            <person name="Kerdtoob S."/>
            <person name="Nantapong N."/>
        </authorList>
    </citation>
    <scope>NUCLEOTIDE SEQUENCE [LARGE SCALE GENOMIC DNA]</scope>
    <source>
        <strain evidence="2">WPN32</strain>
    </source>
</reference>
<organism evidence="1 2">
    <name type="scientific">Streptomyces justiciae</name>
    <dbReference type="NCBI Taxonomy" id="2780140"/>
    <lineage>
        <taxon>Bacteria</taxon>
        <taxon>Bacillati</taxon>
        <taxon>Actinomycetota</taxon>
        <taxon>Actinomycetes</taxon>
        <taxon>Kitasatosporales</taxon>
        <taxon>Streptomycetaceae</taxon>
        <taxon>Streptomyces</taxon>
    </lineage>
</organism>
<sequence>MRHGRWQLDADADQELEYLDLRSLPEIVAAQRRWAGVARRAVRGGVEPERVFVLAHAVVARWWEQALYWEEEKVWPRRLHQVAGGDAGGELERWRIVGRDAVVFPEVVAVADALLDPAMAQLMWADSGAERPRALPADGAFCRVLGERVCRPWLGPVAATDYGGPLIAWMGAVVRARRGHHRPDPYAKDPWWVRQELQPATMAAQLRVRAKEKKAPGSGTNWRAAVPAEQRFLITNLLDEAEEQVLLLRGAQVGPTADAARYLLETLSRGTELLDQALVQIMAAAVNARVELEEVARWARLSPDEAVEILGTYPAADGP</sequence>
<dbReference type="Proteomes" id="UP001257948">
    <property type="component" value="Unassembled WGS sequence"/>
</dbReference>
<evidence type="ECO:0000313" key="2">
    <source>
        <dbReference type="Proteomes" id="UP001257948"/>
    </source>
</evidence>
<protein>
    <submittedName>
        <fullName evidence="1">DNA-binding protein</fullName>
    </submittedName>
</protein>
<dbReference type="RefSeq" id="WP_314207966.1">
    <property type="nucleotide sequence ID" value="NZ_JAVTLL010000063.1"/>
</dbReference>
<keyword evidence="1" id="KW-0238">DNA-binding</keyword>
<name>A0ABU3M8C9_9ACTN</name>
<dbReference type="EMBL" id="JAVTLL010000063">
    <property type="protein sequence ID" value="MDT7847776.1"/>
    <property type="molecule type" value="Genomic_DNA"/>
</dbReference>
<proteinExistence type="predicted"/>
<dbReference type="GO" id="GO:0003677">
    <property type="term" value="F:DNA binding"/>
    <property type="evidence" value="ECO:0007669"/>
    <property type="project" value="UniProtKB-KW"/>
</dbReference>
<gene>
    <name evidence="1" type="ORF">RQC66_44450</name>
</gene>